<sequence>MVMKVGEVVCIASGIFEGYDRTGPFVVVQDFDLESCIDEARTTINEPWEVSGLMHEIPRMLLAQGFISKLPCRNIYLGAWNEFDLGEETEDL</sequence>
<name>A0ABR9AC48_9PSED</name>
<reference evidence="1 2" key="1">
    <citation type="journal article" date="2020" name="FEMS Microbiol. Ecol.">
        <title>Temporal dynamics of bacterial communities during seed development and maturation.</title>
        <authorList>
            <person name="Chesneau G."/>
            <person name="Torres-Cortes G."/>
            <person name="Briand M."/>
            <person name="Darrasse A."/>
            <person name="Preveaux A."/>
            <person name="Marais C."/>
            <person name="Jacques M.A."/>
            <person name="Shade A."/>
            <person name="Barret M."/>
        </authorList>
    </citation>
    <scope>NUCLEOTIDE SEQUENCE [LARGE SCALE GENOMIC DNA]</scope>
    <source>
        <strain evidence="1 2">CFBP13723</strain>
    </source>
</reference>
<protein>
    <submittedName>
        <fullName evidence="1">Uncharacterized protein</fullName>
    </submittedName>
</protein>
<organism evidence="1 2">
    <name type="scientific">Pseudomonas lutea</name>
    <dbReference type="NCBI Taxonomy" id="243924"/>
    <lineage>
        <taxon>Bacteria</taxon>
        <taxon>Pseudomonadati</taxon>
        <taxon>Pseudomonadota</taxon>
        <taxon>Gammaproteobacteria</taxon>
        <taxon>Pseudomonadales</taxon>
        <taxon>Pseudomonadaceae</taxon>
        <taxon>Pseudomonas</taxon>
    </lineage>
</organism>
<accession>A0ABR9AC48</accession>
<comment type="caution">
    <text evidence="1">The sequence shown here is derived from an EMBL/GenBank/DDBJ whole genome shotgun (WGS) entry which is preliminary data.</text>
</comment>
<evidence type="ECO:0000313" key="1">
    <source>
        <dbReference type="EMBL" id="MBD8123622.1"/>
    </source>
</evidence>
<dbReference type="Proteomes" id="UP000625247">
    <property type="component" value="Unassembled WGS sequence"/>
</dbReference>
<dbReference type="EMBL" id="JACYNP010000011">
    <property type="protein sequence ID" value="MBD8123622.1"/>
    <property type="molecule type" value="Genomic_DNA"/>
</dbReference>
<proteinExistence type="predicted"/>
<keyword evidence="2" id="KW-1185">Reference proteome</keyword>
<gene>
    <name evidence="1" type="ORF">IFT62_20655</name>
</gene>
<evidence type="ECO:0000313" key="2">
    <source>
        <dbReference type="Proteomes" id="UP000625247"/>
    </source>
</evidence>